<gene>
    <name evidence="6" type="ORF">DI564_07735</name>
</gene>
<feature type="transmembrane region" description="Helical" evidence="4">
    <location>
        <begin position="12"/>
        <end position="31"/>
    </location>
</feature>
<dbReference type="Gene3D" id="1.20.1250.20">
    <property type="entry name" value="MFS general substrate transporter like domains"/>
    <property type="match status" value="1"/>
</dbReference>
<accession>A0A2W5KHU7</accession>
<dbReference type="PANTHER" id="PTHR11360:SF284">
    <property type="entry name" value="EG:103B4.3 PROTEIN-RELATED"/>
    <property type="match status" value="1"/>
</dbReference>
<feature type="transmembrane region" description="Helical" evidence="4">
    <location>
        <begin position="105"/>
        <end position="129"/>
    </location>
</feature>
<feature type="transmembrane region" description="Helical" evidence="4">
    <location>
        <begin position="173"/>
        <end position="193"/>
    </location>
</feature>
<dbReference type="PANTHER" id="PTHR11360">
    <property type="entry name" value="MONOCARBOXYLATE TRANSPORTER"/>
    <property type="match status" value="1"/>
</dbReference>
<evidence type="ECO:0000256" key="4">
    <source>
        <dbReference type="SAM" id="Phobius"/>
    </source>
</evidence>
<dbReference type="InterPro" id="IPR020846">
    <property type="entry name" value="MFS_dom"/>
</dbReference>
<name>A0A2W5KHU7_9GAMM</name>
<feature type="transmembrane region" description="Helical" evidence="4">
    <location>
        <begin position="315"/>
        <end position="336"/>
    </location>
</feature>
<proteinExistence type="predicted"/>
<evidence type="ECO:0000256" key="3">
    <source>
        <dbReference type="ARBA" id="ARBA00023136"/>
    </source>
</evidence>
<evidence type="ECO:0000256" key="2">
    <source>
        <dbReference type="ARBA" id="ARBA00022989"/>
    </source>
</evidence>
<keyword evidence="3 4" id="KW-0472">Membrane</keyword>
<feature type="transmembrane region" description="Helical" evidence="4">
    <location>
        <begin position="141"/>
        <end position="167"/>
    </location>
</feature>
<evidence type="ECO:0000313" key="7">
    <source>
        <dbReference type="Proteomes" id="UP000249046"/>
    </source>
</evidence>
<comment type="caution">
    <text evidence="6">The sequence shown here is derived from an EMBL/GenBank/DDBJ whole genome shotgun (WGS) entry which is preliminary data.</text>
</comment>
<evidence type="ECO:0000313" key="6">
    <source>
        <dbReference type="EMBL" id="PZQ16512.1"/>
    </source>
</evidence>
<dbReference type="Proteomes" id="UP000249046">
    <property type="component" value="Unassembled WGS sequence"/>
</dbReference>
<dbReference type="InterPro" id="IPR050327">
    <property type="entry name" value="Proton-linked_MCT"/>
</dbReference>
<dbReference type="SUPFAM" id="SSF103473">
    <property type="entry name" value="MFS general substrate transporter"/>
    <property type="match status" value="1"/>
</dbReference>
<keyword evidence="2 4" id="KW-1133">Transmembrane helix</keyword>
<dbReference type="PROSITE" id="PS50850">
    <property type="entry name" value="MFS"/>
    <property type="match status" value="1"/>
</dbReference>
<evidence type="ECO:0000259" key="5">
    <source>
        <dbReference type="PROSITE" id="PS50850"/>
    </source>
</evidence>
<dbReference type="CDD" id="cd17355">
    <property type="entry name" value="MFS_YcxA_like"/>
    <property type="match status" value="1"/>
</dbReference>
<feature type="domain" description="Major facilitator superfamily (MFS) profile" evidence="5">
    <location>
        <begin position="12"/>
        <end position="400"/>
    </location>
</feature>
<feature type="transmembrane region" description="Helical" evidence="4">
    <location>
        <begin position="51"/>
        <end position="73"/>
    </location>
</feature>
<protein>
    <submittedName>
        <fullName evidence="6">MFS transporter</fullName>
    </submittedName>
</protein>
<feature type="transmembrane region" description="Helical" evidence="4">
    <location>
        <begin position="80"/>
        <end position="99"/>
    </location>
</feature>
<reference evidence="6 7" key="1">
    <citation type="submission" date="2017-08" db="EMBL/GenBank/DDBJ databases">
        <title>Infants hospitalized years apart are colonized by the same room-sourced microbial strains.</title>
        <authorList>
            <person name="Brooks B."/>
            <person name="Olm M.R."/>
            <person name="Firek B.A."/>
            <person name="Baker R."/>
            <person name="Thomas B.C."/>
            <person name="Morowitz M.J."/>
            <person name="Banfield J.F."/>
        </authorList>
    </citation>
    <scope>NUCLEOTIDE SEQUENCE [LARGE SCALE GENOMIC DNA]</scope>
    <source>
        <strain evidence="6">S2_005_003_R2_42</strain>
    </source>
</reference>
<feature type="transmembrane region" description="Helical" evidence="4">
    <location>
        <begin position="379"/>
        <end position="397"/>
    </location>
</feature>
<dbReference type="AlphaFoldDB" id="A0A2W5KHU7"/>
<dbReference type="GO" id="GO:0022857">
    <property type="term" value="F:transmembrane transporter activity"/>
    <property type="evidence" value="ECO:0007669"/>
    <property type="project" value="InterPro"/>
</dbReference>
<feature type="transmembrane region" description="Helical" evidence="4">
    <location>
        <begin position="254"/>
        <end position="277"/>
    </location>
</feature>
<feature type="transmembrane region" description="Helical" evidence="4">
    <location>
        <begin position="348"/>
        <end position="367"/>
    </location>
</feature>
<keyword evidence="1 4" id="KW-0812">Transmembrane</keyword>
<organism evidence="6 7">
    <name type="scientific">Rhodanobacter denitrificans</name>
    <dbReference type="NCBI Taxonomy" id="666685"/>
    <lineage>
        <taxon>Bacteria</taxon>
        <taxon>Pseudomonadati</taxon>
        <taxon>Pseudomonadota</taxon>
        <taxon>Gammaproteobacteria</taxon>
        <taxon>Lysobacterales</taxon>
        <taxon>Rhodanobacteraceae</taxon>
        <taxon>Rhodanobacter</taxon>
    </lineage>
</organism>
<feature type="transmembrane region" description="Helical" evidence="4">
    <location>
        <begin position="289"/>
        <end position="309"/>
    </location>
</feature>
<evidence type="ECO:0000256" key="1">
    <source>
        <dbReference type="ARBA" id="ARBA00022692"/>
    </source>
</evidence>
<dbReference type="InterPro" id="IPR011701">
    <property type="entry name" value="MFS"/>
</dbReference>
<dbReference type="Pfam" id="PF07690">
    <property type="entry name" value="MFS_1"/>
    <property type="match status" value="1"/>
</dbReference>
<sequence length="416" mass="43006">MSEVRSEWTRSAIVAVVAAAFIVTISMGIRQSFGLLLQPIGRDLAIARESFGFAIALQNLLFGLVQPFVAALSERWGTRATLIGGALLYAVGLALAATIGSATGLVVSLGVLIGLALSATTFVIVLGAVGRLVSPAQRSVAFGIVTAGGSLGQFAVVPLAQALIAAIGWRASLVGLGVLVLSIVVAAFGFRAAKAGAVAAPRAAGEPDWRLGEALRHASRHRPYWLLNGGFFVCGFHIAFVGTHLPAYLVDRGIAASVGAWSLALIGLFNIAGSYLFGVWGGRGSRPRLLAGLYAGRAVAIAAFIWLPLTPASALTFAAVFGFLWLGTVPLTSGAVASMFGLRHLPTLNGVVFLSHQVGAFFGAWWAGWLFDRTGSYLAIWQVSIALGVLAALLSVATRDAAAFPKTPQTALGAAT</sequence>
<dbReference type="InterPro" id="IPR036259">
    <property type="entry name" value="MFS_trans_sf"/>
</dbReference>
<feature type="transmembrane region" description="Helical" evidence="4">
    <location>
        <begin position="225"/>
        <end position="248"/>
    </location>
</feature>
<dbReference type="EMBL" id="QFPO01000005">
    <property type="protein sequence ID" value="PZQ16512.1"/>
    <property type="molecule type" value="Genomic_DNA"/>
</dbReference>